<sequence length="189" mass="20964">MFLIYTAAPSELTVNTNMMLDFNIAQAFGILSFMIGACAFLQKNDQHLKVYLCFLFGCQTTHFYLLGAYTAVAANALSLIRTIISVRYSKAWLGIVFICANVFWGVLLYTTPISLLAIAGACFGTYAVFFLQGIPMRIAFILGAVSWLTHNLFVQSVGATLLEIMVIITNLITIYRLYNDNKSVPVITQ</sequence>
<dbReference type="InterPro" id="IPR019629">
    <property type="entry name" value="Uncharacterised_HI1736/YgjV"/>
</dbReference>
<keyword evidence="1" id="KW-1133">Transmembrane helix</keyword>
<name>W7QSQ4_9ALTE</name>
<reference evidence="2 3" key="1">
    <citation type="journal article" date="2014" name="Genome Announc.">
        <title>Draft Genome Sequence of the Agar-Degrading Bacterium Catenovulum sp. Strain DS-2, Isolated from Intestines of Haliotis diversicolor.</title>
        <authorList>
            <person name="Shan D."/>
            <person name="Li X."/>
            <person name="Gu Z."/>
            <person name="Wei G."/>
            <person name="Gao Z."/>
            <person name="Shao Z."/>
        </authorList>
    </citation>
    <scope>NUCLEOTIDE SEQUENCE [LARGE SCALE GENOMIC DNA]</scope>
    <source>
        <strain evidence="2 3">DS-2</strain>
    </source>
</reference>
<dbReference type="PIRSF" id="PIRSF011443">
    <property type="entry name" value="YgjV"/>
    <property type="match status" value="1"/>
</dbReference>
<evidence type="ECO:0000313" key="2">
    <source>
        <dbReference type="EMBL" id="EWH08410.1"/>
    </source>
</evidence>
<comment type="caution">
    <text evidence="2">The sequence shown here is derived from an EMBL/GenBank/DDBJ whole genome shotgun (WGS) entry which is preliminary data.</text>
</comment>
<dbReference type="eggNOG" id="ENOG502ZBTK">
    <property type="taxonomic scope" value="Bacteria"/>
</dbReference>
<organism evidence="2 3">
    <name type="scientific">Catenovulum agarivorans DS-2</name>
    <dbReference type="NCBI Taxonomy" id="1328313"/>
    <lineage>
        <taxon>Bacteria</taxon>
        <taxon>Pseudomonadati</taxon>
        <taxon>Pseudomonadota</taxon>
        <taxon>Gammaproteobacteria</taxon>
        <taxon>Alteromonadales</taxon>
        <taxon>Alteromonadaceae</taxon>
        <taxon>Catenovulum</taxon>
    </lineage>
</organism>
<keyword evidence="1" id="KW-0812">Transmembrane</keyword>
<feature type="transmembrane region" description="Helical" evidence="1">
    <location>
        <begin position="62"/>
        <end position="84"/>
    </location>
</feature>
<evidence type="ECO:0008006" key="4">
    <source>
        <dbReference type="Google" id="ProtNLM"/>
    </source>
</evidence>
<keyword evidence="3" id="KW-1185">Reference proteome</keyword>
<dbReference type="Proteomes" id="UP000019276">
    <property type="component" value="Unassembled WGS sequence"/>
</dbReference>
<dbReference type="AlphaFoldDB" id="W7QSQ4"/>
<dbReference type="EMBL" id="ARZY01000047">
    <property type="protein sequence ID" value="EWH08410.1"/>
    <property type="molecule type" value="Genomic_DNA"/>
</dbReference>
<dbReference type="InterPro" id="IPR026267">
    <property type="entry name" value="YgjV"/>
</dbReference>
<evidence type="ECO:0000256" key="1">
    <source>
        <dbReference type="SAM" id="Phobius"/>
    </source>
</evidence>
<feature type="transmembrane region" description="Helical" evidence="1">
    <location>
        <begin position="91"/>
        <end position="107"/>
    </location>
</feature>
<feature type="transmembrane region" description="Helical" evidence="1">
    <location>
        <begin position="20"/>
        <end position="42"/>
    </location>
</feature>
<keyword evidence="1" id="KW-0472">Membrane</keyword>
<proteinExistence type="predicted"/>
<evidence type="ECO:0000313" key="3">
    <source>
        <dbReference type="Proteomes" id="UP000019276"/>
    </source>
</evidence>
<protein>
    <recommendedName>
        <fullName evidence="4">Inner membrane protein</fullName>
    </recommendedName>
</protein>
<dbReference type="Pfam" id="PF10688">
    <property type="entry name" value="Imp-YgjV"/>
    <property type="match status" value="1"/>
</dbReference>
<dbReference type="STRING" id="1328313.DS2_17452"/>
<feature type="transmembrane region" description="Helical" evidence="1">
    <location>
        <begin position="160"/>
        <end position="178"/>
    </location>
</feature>
<accession>W7QSQ4</accession>
<gene>
    <name evidence="2" type="ORF">DS2_17452</name>
</gene>